<evidence type="ECO:0000313" key="2">
    <source>
        <dbReference type="Proteomes" id="UP000067708"/>
    </source>
</evidence>
<proteinExistence type="predicted"/>
<reference evidence="1 2" key="1">
    <citation type="journal article" date="2014" name="Int. J. Syst. Evol. Microbiol.">
        <title>Rhodoluna lacicola gen. nov., sp. nov., a planktonic freshwater bacterium with stream-lined genome.</title>
        <authorList>
            <person name="Hahn M."/>
            <person name="Schmidt J."/>
            <person name="Taipale S.J."/>
            <person name="Doolittle W.F."/>
            <person name="Koll U."/>
        </authorList>
    </citation>
    <scope>NUCLEOTIDE SEQUENCE [LARGE SCALE GENOMIC DNA]</scope>
    <source>
        <strain evidence="1 2">MWH-Ta8</strain>
    </source>
</reference>
<dbReference type="OrthoDB" id="4724472at2"/>
<keyword evidence="2" id="KW-1185">Reference proteome</keyword>
<dbReference type="HOGENOM" id="CLU_2131583_0_0_11"/>
<accession>A0A060JPD5</accession>
<dbReference type="Proteomes" id="UP000067708">
    <property type="component" value="Chromosome"/>
</dbReference>
<dbReference type="AlphaFoldDB" id="A0A060JPD5"/>
<dbReference type="RefSeq" id="WP_038503196.1">
    <property type="nucleotide sequence ID" value="NZ_CP007490.1"/>
</dbReference>
<evidence type="ECO:0000313" key="1">
    <source>
        <dbReference type="EMBL" id="AIC48044.1"/>
    </source>
</evidence>
<organism evidence="1 2">
    <name type="scientific">Rhodoluna lacicola</name>
    <dbReference type="NCBI Taxonomy" id="529884"/>
    <lineage>
        <taxon>Bacteria</taxon>
        <taxon>Bacillati</taxon>
        <taxon>Actinomycetota</taxon>
        <taxon>Actinomycetes</taxon>
        <taxon>Micrococcales</taxon>
        <taxon>Microbacteriaceae</taxon>
        <taxon>Luna cluster</taxon>
        <taxon>Luna-1 subcluster</taxon>
        <taxon>Rhodoluna</taxon>
    </lineage>
</organism>
<gene>
    <name evidence="1" type="ORF">Rhola_00012510</name>
</gene>
<sequence length="113" mass="12323">MEAYQPQYQGSPNPVALVGVHLAKKGLSGAIACDLKRISRKKAQFRALTAAYKADYGVDFELSASATGKEPCVLAKFDDGSTAMLLDARDLALVDGNVKKFDQNLRAKMMFFF</sequence>
<protein>
    <submittedName>
        <fullName evidence="1">Uncharacterized protein</fullName>
    </submittedName>
</protein>
<dbReference type="STRING" id="529884.Rhola_00012510"/>
<dbReference type="KEGG" id="rla:Rhola_00012510"/>
<dbReference type="EMBL" id="CP007490">
    <property type="protein sequence ID" value="AIC48044.1"/>
    <property type="molecule type" value="Genomic_DNA"/>
</dbReference>
<name>A0A060JPD5_9MICO</name>